<reference evidence="2 3" key="1">
    <citation type="journal article" date="2019" name="Nat. Microbiol.">
        <title>Mediterranean grassland soil C-N compound turnover is dependent on rainfall and depth, and is mediated by genomically divergent microorganisms.</title>
        <authorList>
            <person name="Diamond S."/>
            <person name="Andeer P.F."/>
            <person name="Li Z."/>
            <person name="Crits-Christoph A."/>
            <person name="Burstein D."/>
            <person name="Anantharaman K."/>
            <person name="Lane K.R."/>
            <person name="Thomas B.C."/>
            <person name="Pan C."/>
            <person name="Northen T.R."/>
            <person name="Banfield J.F."/>
        </authorList>
    </citation>
    <scope>NUCLEOTIDE SEQUENCE [LARGE SCALE GENOMIC DNA]</scope>
    <source>
        <strain evidence="2">WS_6</strain>
    </source>
</reference>
<dbReference type="InterPro" id="IPR029045">
    <property type="entry name" value="ClpP/crotonase-like_dom_sf"/>
</dbReference>
<protein>
    <recommendedName>
        <fullName evidence="1">Tail specific protease domain-containing protein</fullName>
    </recommendedName>
</protein>
<feature type="domain" description="Tail specific protease" evidence="1">
    <location>
        <begin position="57"/>
        <end position="220"/>
    </location>
</feature>
<dbReference type="GO" id="GO:0006508">
    <property type="term" value="P:proteolysis"/>
    <property type="evidence" value="ECO:0007669"/>
    <property type="project" value="InterPro"/>
</dbReference>
<dbReference type="GO" id="GO:0008236">
    <property type="term" value="F:serine-type peptidase activity"/>
    <property type="evidence" value="ECO:0007669"/>
    <property type="project" value="InterPro"/>
</dbReference>
<gene>
    <name evidence="2" type="ORF">E6K76_00285</name>
</gene>
<sequence>MTPWPDRFRAREQRTPWSSISDLRPELGTISAIAKQRTVRLTPAPPDSIQEIRPGVMYLDLNRITNADFDAALSKICAGKGVIFDLRGYPNRISSSILAHLTDSTLTSARWGFPVIQRSDHQDTTYRWDDWQIEPKAPRIHAHAAFLMDVSAISAAETLLGIVEHYRLADLVGEPTAGTNGVVTSILLPGRYSIPFTGMRVLKQDGTRHHGVGILPTIPVPRTIEGVAAGREEQLERAIEVVSQ</sequence>
<organism evidence="2 3">
    <name type="scientific">Eiseniibacteriota bacterium</name>
    <dbReference type="NCBI Taxonomy" id="2212470"/>
    <lineage>
        <taxon>Bacteria</taxon>
        <taxon>Candidatus Eiseniibacteriota</taxon>
    </lineage>
</organism>
<evidence type="ECO:0000259" key="1">
    <source>
        <dbReference type="Pfam" id="PF03572"/>
    </source>
</evidence>
<dbReference type="Pfam" id="PF03572">
    <property type="entry name" value="Peptidase_S41"/>
    <property type="match status" value="1"/>
</dbReference>
<dbReference type="Gene3D" id="3.90.226.10">
    <property type="entry name" value="2-enoyl-CoA Hydratase, Chain A, domain 1"/>
    <property type="match status" value="1"/>
</dbReference>
<proteinExistence type="predicted"/>
<evidence type="ECO:0000313" key="3">
    <source>
        <dbReference type="Proteomes" id="UP000316852"/>
    </source>
</evidence>
<comment type="caution">
    <text evidence="2">The sequence shown here is derived from an EMBL/GenBank/DDBJ whole genome shotgun (WGS) entry which is preliminary data.</text>
</comment>
<dbReference type="InterPro" id="IPR005151">
    <property type="entry name" value="Tail-specific_protease"/>
</dbReference>
<dbReference type="Proteomes" id="UP000316852">
    <property type="component" value="Unassembled WGS sequence"/>
</dbReference>
<dbReference type="AlphaFoldDB" id="A0A538TBE1"/>
<dbReference type="EMBL" id="VBOW01000003">
    <property type="protein sequence ID" value="TMQ60962.1"/>
    <property type="molecule type" value="Genomic_DNA"/>
</dbReference>
<dbReference type="SUPFAM" id="SSF52096">
    <property type="entry name" value="ClpP/crotonase"/>
    <property type="match status" value="1"/>
</dbReference>
<evidence type="ECO:0000313" key="2">
    <source>
        <dbReference type="EMBL" id="TMQ60962.1"/>
    </source>
</evidence>
<accession>A0A538TBE1</accession>
<name>A0A538TBE1_UNCEI</name>